<dbReference type="GO" id="GO:0006281">
    <property type="term" value="P:DNA repair"/>
    <property type="evidence" value="ECO:0007669"/>
    <property type="project" value="UniProtKB-KW"/>
</dbReference>
<feature type="domain" description="Nudix hydrolase" evidence="13">
    <location>
        <begin position="13"/>
        <end position="139"/>
    </location>
</feature>
<keyword evidence="9" id="KW-0234">DNA repair</keyword>
<keyword evidence="7 12" id="KW-0378">Hydrolase</keyword>
<dbReference type="PANTHER" id="PTHR47707:SF1">
    <property type="entry name" value="NUDIX HYDROLASE FAMILY PROTEIN"/>
    <property type="match status" value="1"/>
</dbReference>
<dbReference type="PROSITE" id="PS51462">
    <property type="entry name" value="NUDIX"/>
    <property type="match status" value="1"/>
</dbReference>
<dbReference type="InterPro" id="IPR020476">
    <property type="entry name" value="Nudix_hydrolase"/>
</dbReference>
<dbReference type="InterPro" id="IPR015797">
    <property type="entry name" value="NUDIX_hydrolase-like_dom_sf"/>
</dbReference>
<protein>
    <recommendedName>
        <fullName evidence="11">8-oxo-dGTP diphosphatase</fullName>
        <ecNumber evidence="11">3.6.1.55</ecNumber>
    </recommendedName>
</protein>
<dbReference type="InterPro" id="IPR020084">
    <property type="entry name" value="NUDIX_hydrolase_CS"/>
</dbReference>
<evidence type="ECO:0000313" key="14">
    <source>
        <dbReference type="EMBL" id="GLV14032.1"/>
    </source>
</evidence>
<gene>
    <name evidence="14" type="primary">mutT1</name>
    <name evidence="14" type="ORF">Heshes_17160</name>
</gene>
<dbReference type="Gene3D" id="3.90.79.10">
    <property type="entry name" value="Nucleoside Triphosphate Pyrophosphohydrolase"/>
    <property type="match status" value="1"/>
</dbReference>
<evidence type="ECO:0000256" key="3">
    <source>
        <dbReference type="ARBA" id="ARBA00022457"/>
    </source>
</evidence>
<evidence type="ECO:0000256" key="1">
    <source>
        <dbReference type="ARBA" id="ARBA00001946"/>
    </source>
</evidence>
<dbReference type="GO" id="GO:0035539">
    <property type="term" value="F:8-oxo-7,8-dihydrodeoxyguanosine triphosphate pyrophosphatase activity"/>
    <property type="evidence" value="ECO:0007669"/>
    <property type="project" value="UniProtKB-EC"/>
</dbReference>
<dbReference type="AlphaFoldDB" id="A0AA37X476"/>
<dbReference type="Pfam" id="PF00293">
    <property type="entry name" value="NUDIX"/>
    <property type="match status" value="1"/>
</dbReference>
<comment type="similarity">
    <text evidence="2 12">Belongs to the Nudix hydrolase family.</text>
</comment>
<keyword evidence="4" id="KW-0235">DNA replication</keyword>
<accession>A0AA37X476</accession>
<evidence type="ECO:0000259" key="13">
    <source>
        <dbReference type="PROSITE" id="PS51462"/>
    </source>
</evidence>
<dbReference type="GO" id="GO:0044715">
    <property type="term" value="F:8-oxo-dGDP phosphatase activity"/>
    <property type="evidence" value="ECO:0007669"/>
    <property type="project" value="TreeGrafter"/>
</dbReference>
<dbReference type="RefSeq" id="WP_244885132.1">
    <property type="nucleotide sequence ID" value="NZ_BSRA01000008.1"/>
</dbReference>
<dbReference type="GO" id="GO:0006260">
    <property type="term" value="P:DNA replication"/>
    <property type="evidence" value="ECO:0007669"/>
    <property type="project" value="UniProtKB-KW"/>
</dbReference>
<comment type="caution">
    <text evidence="14">The sequence shown here is derived from an EMBL/GenBank/DDBJ whole genome shotgun (WGS) entry which is preliminary data.</text>
</comment>
<evidence type="ECO:0000256" key="6">
    <source>
        <dbReference type="ARBA" id="ARBA00022763"/>
    </source>
</evidence>
<dbReference type="GO" id="GO:0044716">
    <property type="term" value="F:8-oxo-GDP phosphatase activity"/>
    <property type="evidence" value="ECO:0007669"/>
    <property type="project" value="TreeGrafter"/>
</dbReference>
<comment type="catalytic activity">
    <reaction evidence="10">
        <text>8-oxo-dGTP + H2O = 8-oxo-dGMP + diphosphate + H(+)</text>
        <dbReference type="Rhea" id="RHEA:31575"/>
        <dbReference type="ChEBI" id="CHEBI:15377"/>
        <dbReference type="ChEBI" id="CHEBI:15378"/>
        <dbReference type="ChEBI" id="CHEBI:33019"/>
        <dbReference type="ChEBI" id="CHEBI:63224"/>
        <dbReference type="ChEBI" id="CHEBI:77896"/>
        <dbReference type="EC" id="3.6.1.55"/>
    </reaction>
</comment>
<dbReference type="PROSITE" id="PS00893">
    <property type="entry name" value="NUDIX_BOX"/>
    <property type="match status" value="1"/>
</dbReference>
<dbReference type="InterPro" id="IPR047127">
    <property type="entry name" value="MutT-like"/>
</dbReference>
<evidence type="ECO:0000256" key="10">
    <source>
        <dbReference type="ARBA" id="ARBA00035861"/>
    </source>
</evidence>
<dbReference type="GO" id="GO:0046872">
    <property type="term" value="F:metal ion binding"/>
    <property type="evidence" value="ECO:0007669"/>
    <property type="project" value="UniProtKB-KW"/>
</dbReference>
<dbReference type="PANTHER" id="PTHR47707">
    <property type="entry name" value="8-OXO-DGTP DIPHOSPHATASE"/>
    <property type="match status" value="1"/>
</dbReference>
<evidence type="ECO:0000256" key="8">
    <source>
        <dbReference type="ARBA" id="ARBA00022842"/>
    </source>
</evidence>
<evidence type="ECO:0000256" key="12">
    <source>
        <dbReference type="RuleBase" id="RU003476"/>
    </source>
</evidence>
<dbReference type="InterPro" id="IPR000086">
    <property type="entry name" value="NUDIX_hydrolase_dom"/>
</dbReference>
<keyword evidence="6" id="KW-0227">DNA damage</keyword>
<name>A0AA37X476_9BACL</name>
<dbReference type="SUPFAM" id="SSF55811">
    <property type="entry name" value="Nudix"/>
    <property type="match status" value="1"/>
</dbReference>
<evidence type="ECO:0000256" key="9">
    <source>
        <dbReference type="ARBA" id="ARBA00023204"/>
    </source>
</evidence>
<keyword evidence="8" id="KW-0460">Magnesium</keyword>
<evidence type="ECO:0000256" key="7">
    <source>
        <dbReference type="ARBA" id="ARBA00022801"/>
    </source>
</evidence>
<reference evidence="14" key="1">
    <citation type="submission" date="2023-02" db="EMBL/GenBank/DDBJ databases">
        <title>Proposal of a novel subspecies: Alicyclobacillus hesperidum subspecies aegle.</title>
        <authorList>
            <person name="Goto K."/>
            <person name="Fujii T."/>
            <person name="Yasui K."/>
            <person name="Mochida K."/>
            <person name="Kato-Tanaka Y."/>
            <person name="Morohoshi S."/>
            <person name="An S.Y."/>
            <person name="Kasai H."/>
            <person name="Yokota A."/>
        </authorList>
    </citation>
    <scope>NUCLEOTIDE SEQUENCE</scope>
    <source>
        <strain evidence="14">DSM 12766</strain>
    </source>
</reference>
<dbReference type="PRINTS" id="PR00502">
    <property type="entry name" value="NUDIXFAMILY"/>
</dbReference>
<evidence type="ECO:0000256" key="5">
    <source>
        <dbReference type="ARBA" id="ARBA00022723"/>
    </source>
</evidence>
<organism evidence="14 15">
    <name type="scientific">Alicyclobacillus hesperidum</name>
    <dbReference type="NCBI Taxonomy" id="89784"/>
    <lineage>
        <taxon>Bacteria</taxon>
        <taxon>Bacillati</taxon>
        <taxon>Bacillota</taxon>
        <taxon>Bacilli</taxon>
        <taxon>Bacillales</taxon>
        <taxon>Alicyclobacillaceae</taxon>
        <taxon>Alicyclobacillus</taxon>
    </lineage>
</organism>
<dbReference type="Proteomes" id="UP001157137">
    <property type="component" value="Unassembled WGS sequence"/>
</dbReference>
<keyword evidence="5" id="KW-0479">Metal-binding</keyword>
<keyword evidence="3" id="KW-0515">Mutator protein</keyword>
<sequence>MNSRIQESVGARMNSVSVVAAVIKNEEHEILCALRSESMSLPGFWEFPGGKIRCEETPQEALVREIREELGCDIEVGGFITQASHEYPNALIILSTYYASIMKGEPVAKEHEQIVWMPLHKLKSLAWAPADIPTVTLLTGGFIE</sequence>
<evidence type="ECO:0000256" key="11">
    <source>
        <dbReference type="ARBA" id="ARBA00038905"/>
    </source>
</evidence>
<evidence type="ECO:0000256" key="2">
    <source>
        <dbReference type="ARBA" id="ARBA00005582"/>
    </source>
</evidence>
<evidence type="ECO:0000256" key="4">
    <source>
        <dbReference type="ARBA" id="ARBA00022705"/>
    </source>
</evidence>
<evidence type="ECO:0000313" key="15">
    <source>
        <dbReference type="Proteomes" id="UP001157137"/>
    </source>
</evidence>
<dbReference type="EC" id="3.6.1.55" evidence="11"/>
<dbReference type="EMBL" id="BSRA01000008">
    <property type="protein sequence ID" value="GLV14032.1"/>
    <property type="molecule type" value="Genomic_DNA"/>
</dbReference>
<comment type="cofactor">
    <cofactor evidence="1">
        <name>Mg(2+)</name>
        <dbReference type="ChEBI" id="CHEBI:18420"/>
    </cofactor>
</comment>
<dbReference type="GO" id="GO:0008413">
    <property type="term" value="F:8-oxo-7,8-dihydroguanosine triphosphate pyrophosphatase activity"/>
    <property type="evidence" value="ECO:0007669"/>
    <property type="project" value="TreeGrafter"/>
</dbReference>
<dbReference type="CDD" id="cd03425">
    <property type="entry name" value="NUDIX_MutT_NudA_like"/>
    <property type="match status" value="1"/>
</dbReference>
<proteinExistence type="inferred from homology"/>